<evidence type="ECO:0000313" key="2">
    <source>
        <dbReference type="Proteomes" id="UP001374584"/>
    </source>
</evidence>
<dbReference type="AlphaFoldDB" id="A0AAN9MGB0"/>
<proteinExistence type="predicted"/>
<name>A0AAN9MGB0_PHACN</name>
<keyword evidence="2" id="KW-1185">Reference proteome</keyword>
<protein>
    <submittedName>
        <fullName evidence="1">Uncharacterized protein</fullName>
    </submittedName>
</protein>
<comment type="caution">
    <text evidence="1">The sequence shown here is derived from an EMBL/GenBank/DDBJ whole genome shotgun (WGS) entry which is preliminary data.</text>
</comment>
<dbReference type="PANTHER" id="PTHR38398:SF1">
    <property type="entry name" value="EXPRESSED PROTEIN"/>
    <property type="match status" value="1"/>
</dbReference>
<gene>
    <name evidence="1" type="ORF">VNO80_19378</name>
</gene>
<dbReference type="EMBL" id="JAYMYR010000007">
    <property type="protein sequence ID" value="KAK7353922.1"/>
    <property type="molecule type" value="Genomic_DNA"/>
</dbReference>
<organism evidence="1 2">
    <name type="scientific">Phaseolus coccineus</name>
    <name type="common">Scarlet runner bean</name>
    <name type="synonym">Phaseolus multiflorus</name>
    <dbReference type="NCBI Taxonomy" id="3886"/>
    <lineage>
        <taxon>Eukaryota</taxon>
        <taxon>Viridiplantae</taxon>
        <taxon>Streptophyta</taxon>
        <taxon>Embryophyta</taxon>
        <taxon>Tracheophyta</taxon>
        <taxon>Spermatophyta</taxon>
        <taxon>Magnoliopsida</taxon>
        <taxon>eudicotyledons</taxon>
        <taxon>Gunneridae</taxon>
        <taxon>Pentapetalae</taxon>
        <taxon>rosids</taxon>
        <taxon>fabids</taxon>
        <taxon>Fabales</taxon>
        <taxon>Fabaceae</taxon>
        <taxon>Papilionoideae</taxon>
        <taxon>50 kb inversion clade</taxon>
        <taxon>NPAAA clade</taxon>
        <taxon>indigoferoid/millettioid clade</taxon>
        <taxon>Phaseoleae</taxon>
        <taxon>Phaseolus</taxon>
    </lineage>
</organism>
<evidence type="ECO:0000313" key="1">
    <source>
        <dbReference type="EMBL" id="KAK7353922.1"/>
    </source>
</evidence>
<dbReference type="PANTHER" id="PTHR38398">
    <property type="entry name" value="EXPRESSED PROTEIN"/>
    <property type="match status" value="1"/>
</dbReference>
<accession>A0AAN9MGB0</accession>
<sequence length="107" mass="12090">MLSDKWPKPRAFLNQINSIKGVVACIKQQVISLLEGNYHTMVSKVDEAKKRNRVQKWQKEIECNKGKKSKFKRSSSNMEEDGASSAILLLACIAFCTFQPSNNACPR</sequence>
<dbReference type="Proteomes" id="UP001374584">
    <property type="component" value="Unassembled WGS sequence"/>
</dbReference>
<reference evidence="1 2" key="1">
    <citation type="submission" date="2024-01" db="EMBL/GenBank/DDBJ databases">
        <title>The genomes of 5 underutilized Papilionoideae crops provide insights into root nodulation and disease resistanc.</title>
        <authorList>
            <person name="Jiang F."/>
        </authorList>
    </citation>
    <scope>NUCLEOTIDE SEQUENCE [LARGE SCALE GENOMIC DNA]</scope>
    <source>
        <strain evidence="1">JINMINGXINNONG_FW02</strain>
        <tissue evidence="1">Leaves</tissue>
    </source>
</reference>